<dbReference type="InterPro" id="IPR035328">
    <property type="entry name" value="DUF3048_C"/>
</dbReference>
<reference evidence="5 6" key="1">
    <citation type="submission" date="2017-02" db="EMBL/GenBank/DDBJ databases">
        <authorList>
            <person name="Peterson S.W."/>
        </authorList>
    </citation>
    <scope>NUCLEOTIDE SEQUENCE [LARGE SCALE GENOMIC DNA]</scope>
    <source>
        <strain evidence="5 6">ATCC 51222</strain>
    </source>
</reference>
<feature type="compositionally biased region" description="Acidic residues" evidence="1">
    <location>
        <begin position="129"/>
        <end position="145"/>
    </location>
</feature>
<dbReference type="AlphaFoldDB" id="A0A1T4K801"/>
<sequence>MNDNELEEILNEIKNNKSHKKELDSEGFEDILNSLHSDDVQEPEKVVEKPVKKAEENSEKPKEVKAETSSKQTKEEFHIVSENPQQEYDEDDFKPANEIADLIEEEPNHSEYIEVSDDAVEDVQKTDEPEYEEEYEEEYPEENAEAESSQQDDKDNIYFPEMAEQVDEKKPKKKGKTIAIVLVVLALVVAIAVGVYFYFFNGNKQDEATTATKAQATEAVSETSPLGPQNPLTGEAGYDESALTQRPVAVVVENEYSTSSVRPQWGLADADIVLEGESEFSTRMLLFWADYNKVPEQVGPARSARPPFIRFSQLFNAVFIHAGLSHSKDNYVGADEVFKNENVDHINLLSFSESSSYFHRDKSRTSTIEHTGCLMGAHTAEMLQKSKINLKLNESKFTKLQFNDEAKALSSNTANEVSFKWSKGYCPKLGKYTYDAEKHKYTTTDFDSKYGTSGVEWENLIFLLDETEYIVKHNYKHAGNSETYCNYNLSGGKGIVCSEGTCVEITWGVKDGKLWMKDAQGNEVKLNPGKSYIGYGSSNHGGYYEVSGATTADSSTTDEQ</sequence>
<feature type="transmembrane region" description="Helical" evidence="2">
    <location>
        <begin position="178"/>
        <end position="199"/>
    </location>
</feature>
<proteinExistence type="predicted"/>
<dbReference type="Proteomes" id="UP000190657">
    <property type="component" value="Unassembled WGS sequence"/>
</dbReference>
<feature type="region of interest" description="Disordered" evidence="1">
    <location>
        <begin position="213"/>
        <end position="234"/>
    </location>
</feature>
<organism evidence="5 6">
    <name type="scientific">Eubacterium coprostanoligenes</name>
    <dbReference type="NCBI Taxonomy" id="290054"/>
    <lineage>
        <taxon>Bacteria</taxon>
        <taxon>Bacillati</taxon>
        <taxon>Bacillota</taxon>
        <taxon>Clostridia</taxon>
        <taxon>Eubacteriales</taxon>
        <taxon>Eubacteriaceae</taxon>
        <taxon>Eubacterium</taxon>
    </lineage>
</organism>
<dbReference type="SUPFAM" id="SSF159774">
    <property type="entry name" value="YerB-like"/>
    <property type="match status" value="1"/>
</dbReference>
<name>A0A1T4K801_9FIRM</name>
<evidence type="ECO:0000256" key="1">
    <source>
        <dbReference type="SAM" id="MobiDB-lite"/>
    </source>
</evidence>
<dbReference type="EMBL" id="FUWW01000003">
    <property type="protein sequence ID" value="SJZ38552.1"/>
    <property type="molecule type" value="Genomic_DNA"/>
</dbReference>
<keyword evidence="2" id="KW-0812">Transmembrane</keyword>
<feature type="domain" description="DUF3048" evidence="3">
    <location>
        <begin position="232"/>
        <end position="367"/>
    </location>
</feature>
<feature type="compositionally biased region" description="Basic and acidic residues" evidence="1">
    <location>
        <begin position="36"/>
        <end position="79"/>
    </location>
</feature>
<gene>
    <name evidence="5" type="ORF">SAMN02745114_00325</name>
</gene>
<dbReference type="Pfam" id="PF17479">
    <property type="entry name" value="DUF3048_C"/>
    <property type="match status" value="1"/>
</dbReference>
<dbReference type="Pfam" id="PF11258">
    <property type="entry name" value="DUF3048"/>
    <property type="match status" value="1"/>
</dbReference>
<feature type="compositionally biased region" description="Polar residues" evidence="1">
    <location>
        <begin position="220"/>
        <end position="232"/>
    </location>
</feature>
<feature type="domain" description="DUF3048" evidence="4">
    <location>
        <begin position="430"/>
        <end position="533"/>
    </location>
</feature>
<dbReference type="RefSeq" id="WP_159443372.1">
    <property type="nucleotide sequence ID" value="NZ_FUWW01000003.1"/>
</dbReference>
<accession>A0A1T4K801</accession>
<dbReference type="STRING" id="290054.SAMN02745114_00325"/>
<dbReference type="InterPro" id="IPR023158">
    <property type="entry name" value="YerB-like_sf"/>
</dbReference>
<feature type="region of interest" description="Disordered" evidence="1">
    <location>
        <begin position="118"/>
        <end position="155"/>
    </location>
</feature>
<dbReference type="InterPro" id="IPR021416">
    <property type="entry name" value="DUF3048_N"/>
</dbReference>
<evidence type="ECO:0000259" key="3">
    <source>
        <dbReference type="Pfam" id="PF11258"/>
    </source>
</evidence>
<dbReference type="OrthoDB" id="9779102at2"/>
<keyword evidence="2" id="KW-1133">Transmembrane helix</keyword>
<protein>
    <recommendedName>
        <fullName evidence="7">DUF3048 domain-containing protein</fullName>
    </recommendedName>
</protein>
<feature type="region of interest" description="Disordered" evidence="1">
    <location>
        <begin position="35"/>
        <end position="92"/>
    </location>
</feature>
<evidence type="ECO:0000259" key="4">
    <source>
        <dbReference type="Pfam" id="PF17479"/>
    </source>
</evidence>
<evidence type="ECO:0008006" key="7">
    <source>
        <dbReference type="Google" id="ProtNLM"/>
    </source>
</evidence>
<keyword evidence="6" id="KW-1185">Reference proteome</keyword>
<evidence type="ECO:0000313" key="6">
    <source>
        <dbReference type="Proteomes" id="UP000190657"/>
    </source>
</evidence>
<dbReference type="Gene3D" id="3.50.90.10">
    <property type="entry name" value="YerB-like"/>
    <property type="match status" value="1"/>
</dbReference>
<evidence type="ECO:0000313" key="5">
    <source>
        <dbReference type="EMBL" id="SJZ38552.1"/>
    </source>
</evidence>
<keyword evidence="2" id="KW-0472">Membrane</keyword>
<evidence type="ECO:0000256" key="2">
    <source>
        <dbReference type="SAM" id="Phobius"/>
    </source>
</evidence>